<evidence type="ECO:0000313" key="2">
    <source>
        <dbReference type="EMBL" id="CEN34133.1"/>
    </source>
</evidence>
<keyword evidence="1" id="KW-0812">Transmembrane</keyword>
<gene>
    <name evidence="2" type="ORF">CCAN12_510012</name>
</gene>
<keyword evidence="1" id="KW-1133">Transmembrane helix</keyword>
<dbReference type="AlphaFoldDB" id="A0A0B7H951"/>
<keyword evidence="1" id="KW-0472">Membrane</keyword>
<protein>
    <submittedName>
        <fullName evidence="2">Uncharacterized protein</fullName>
    </submittedName>
</protein>
<dbReference type="Proteomes" id="UP000044026">
    <property type="component" value="Unassembled WGS sequence"/>
</dbReference>
<reference evidence="2 3" key="1">
    <citation type="submission" date="2015-01" db="EMBL/GenBank/DDBJ databases">
        <authorList>
            <person name="Xiang T."/>
            <person name="Song Y."/>
            <person name="Huang L."/>
            <person name="Wang B."/>
            <person name="Wu P."/>
        </authorList>
    </citation>
    <scope>NUCLEOTIDE SEQUENCE [LARGE SCALE GENOMIC DNA]</scope>
    <source>
        <strain evidence="2 3">Cc12</strain>
    </source>
</reference>
<dbReference type="EMBL" id="CDOE01000047">
    <property type="protein sequence ID" value="CEN34133.1"/>
    <property type="molecule type" value="Genomic_DNA"/>
</dbReference>
<evidence type="ECO:0000313" key="3">
    <source>
        <dbReference type="Proteomes" id="UP000044026"/>
    </source>
</evidence>
<evidence type="ECO:0000256" key="1">
    <source>
        <dbReference type="SAM" id="Phobius"/>
    </source>
</evidence>
<organism evidence="2 3">
    <name type="scientific">Capnocytophaga canimorsus</name>
    <dbReference type="NCBI Taxonomy" id="28188"/>
    <lineage>
        <taxon>Bacteria</taxon>
        <taxon>Pseudomonadati</taxon>
        <taxon>Bacteroidota</taxon>
        <taxon>Flavobacteriia</taxon>
        <taxon>Flavobacteriales</taxon>
        <taxon>Flavobacteriaceae</taxon>
        <taxon>Capnocytophaga</taxon>
    </lineage>
</organism>
<proteinExistence type="predicted"/>
<name>A0A0B7H951_9FLAO</name>
<feature type="transmembrane region" description="Helical" evidence="1">
    <location>
        <begin position="9"/>
        <end position="30"/>
    </location>
</feature>
<accession>A0A0B7H951</accession>
<sequence>MKKFYTDNFIYFVALLIYFLIVFLICYFRFKDKYNAEFFKKVYYKVLNDFIWDFKNKFEKAAPKIYKNGKRVAYIKGKRGY</sequence>